<dbReference type="GO" id="GO:0005886">
    <property type="term" value="C:plasma membrane"/>
    <property type="evidence" value="ECO:0007669"/>
    <property type="project" value="UniProtKB-SubCell"/>
</dbReference>
<evidence type="ECO:0000313" key="2">
    <source>
        <dbReference type="EMBL" id="RJY10576.1"/>
    </source>
</evidence>
<keyword evidence="1" id="KW-0812">Transmembrane</keyword>
<dbReference type="EMBL" id="QYYH01000101">
    <property type="protein sequence ID" value="RJY10576.1"/>
    <property type="molecule type" value="Genomic_DNA"/>
</dbReference>
<sequence length="269" mass="30147">MIANTLLIANFELRKLFFQRRGIIALACFTLVWALILFYPVKSAAELILVDGFKEFTSGFAHSNNAEKILNWPVAEMSVYWVIALLAFPIFSLILTADQFASDKQRGTLRFLLLRSQRDSIYFGRFLAQIYIQATLIIISVVATIILATYREFDLLLPALSIGTLVSVALIINLLPYTALLGVFSLYAKGARQATILAILLMTIVSIVFSIINYYLPQTGFINLIKPGEQIFDMINTQGVGVLSYSLIPLLQTVAILTFGRFYIQRKAL</sequence>
<comment type="caution">
    <text evidence="2">The sequence shown here is derived from an EMBL/GenBank/DDBJ whole genome shotgun (WGS) entry which is preliminary data.</text>
</comment>
<dbReference type="Proteomes" id="UP000273022">
    <property type="component" value="Unassembled WGS sequence"/>
</dbReference>
<organism evidence="2 3">
    <name type="scientific">Parashewanella spongiae</name>
    <dbReference type="NCBI Taxonomy" id="342950"/>
    <lineage>
        <taxon>Bacteria</taxon>
        <taxon>Pseudomonadati</taxon>
        <taxon>Pseudomonadota</taxon>
        <taxon>Gammaproteobacteria</taxon>
        <taxon>Alteromonadales</taxon>
        <taxon>Shewanellaceae</taxon>
        <taxon>Parashewanella</taxon>
    </lineage>
</organism>
<evidence type="ECO:0000256" key="1">
    <source>
        <dbReference type="SAM" id="Phobius"/>
    </source>
</evidence>
<feature type="transmembrane region" description="Helical" evidence="1">
    <location>
        <begin position="162"/>
        <end position="187"/>
    </location>
</feature>
<dbReference type="Pfam" id="PF12679">
    <property type="entry name" value="ABC2_membrane_2"/>
    <property type="match status" value="1"/>
</dbReference>
<gene>
    <name evidence="2" type="ORF">D5R81_14430</name>
</gene>
<proteinExistence type="predicted"/>
<dbReference type="GO" id="GO:0140359">
    <property type="term" value="F:ABC-type transporter activity"/>
    <property type="evidence" value="ECO:0007669"/>
    <property type="project" value="InterPro"/>
</dbReference>
<feature type="transmembrane region" description="Helical" evidence="1">
    <location>
        <begin position="242"/>
        <end position="264"/>
    </location>
</feature>
<reference evidence="2 3" key="1">
    <citation type="submission" date="2018-09" db="EMBL/GenBank/DDBJ databases">
        <title>Phylogeny of the Shewanellaceae, and recommendation for two new genera, Pseudoshewanella and Parashewanella.</title>
        <authorList>
            <person name="Wang G."/>
        </authorList>
    </citation>
    <scope>NUCLEOTIDE SEQUENCE [LARGE SCALE GENOMIC DNA]</scope>
    <source>
        <strain evidence="2 3">KCTC 22492</strain>
    </source>
</reference>
<feature type="transmembrane region" description="Helical" evidence="1">
    <location>
        <begin position="122"/>
        <end position="150"/>
    </location>
</feature>
<keyword evidence="1" id="KW-0472">Membrane</keyword>
<feature type="transmembrane region" description="Helical" evidence="1">
    <location>
        <begin position="79"/>
        <end position="101"/>
    </location>
</feature>
<dbReference type="OrthoDB" id="6398332at2"/>
<accession>A0A3A6TRS0</accession>
<keyword evidence="3" id="KW-1185">Reference proteome</keyword>
<keyword evidence="1" id="KW-1133">Transmembrane helix</keyword>
<evidence type="ECO:0000313" key="3">
    <source>
        <dbReference type="Proteomes" id="UP000273022"/>
    </source>
</evidence>
<name>A0A3A6TRS0_9GAMM</name>
<feature type="transmembrane region" description="Helical" evidence="1">
    <location>
        <begin position="23"/>
        <end position="41"/>
    </location>
</feature>
<feature type="transmembrane region" description="Helical" evidence="1">
    <location>
        <begin position="194"/>
        <end position="216"/>
    </location>
</feature>
<dbReference type="AlphaFoldDB" id="A0A3A6TRS0"/>
<protein>
    <submittedName>
        <fullName evidence="2">ABC transporter</fullName>
    </submittedName>
</protein>